<dbReference type="AlphaFoldDB" id="A0A7J8RCJ0"/>
<dbReference type="EMBL" id="JABFAC010000004">
    <property type="protein sequence ID" value="MBA0611066.1"/>
    <property type="molecule type" value="Genomic_DNA"/>
</dbReference>
<sequence length="201" mass="23155">MEIDGGSDKIRDRLTKVVANQATKKVRLKEVEMEFDAESDGGPQHGNLISFTDKLILRMAQFVVLRLLSKKIGYNGMVDYKKALSEGLWVIYGHYLTVHPWSISFCTSLPYSKSVVTWKHLPRLLSEMHKRSILQLVVWLKDEYKSHPNIYFKSGCYEHLRKNYGLIKTMEKKQETSVVSDVLEEPHEVNCNTPNLSSSSY</sequence>
<comment type="caution">
    <text evidence="1">The sequence shown here is derived from an EMBL/GenBank/DDBJ whole genome shotgun (WGS) entry which is preliminary data.</text>
</comment>
<name>A0A7J8RCJ0_GOSDV</name>
<proteinExistence type="predicted"/>
<evidence type="ECO:0000313" key="2">
    <source>
        <dbReference type="Proteomes" id="UP000593561"/>
    </source>
</evidence>
<keyword evidence="2" id="KW-1185">Reference proteome</keyword>
<evidence type="ECO:0000313" key="1">
    <source>
        <dbReference type="EMBL" id="MBA0611066.1"/>
    </source>
</evidence>
<gene>
    <name evidence="1" type="ORF">Godav_011779</name>
</gene>
<accession>A0A7J8RCJ0</accession>
<protein>
    <submittedName>
        <fullName evidence="1">Uncharacterized protein</fullName>
    </submittedName>
</protein>
<dbReference type="Proteomes" id="UP000593561">
    <property type="component" value="Unassembled WGS sequence"/>
</dbReference>
<organism evidence="1 2">
    <name type="scientific">Gossypium davidsonii</name>
    <name type="common">Davidson's cotton</name>
    <name type="synonym">Gossypium klotzschianum subsp. davidsonii</name>
    <dbReference type="NCBI Taxonomy" id="34287"/>
    <lineage>
        <taxon>Eukaryota</taxon>
        <taxon>Viridiplantae</taxon>
        <taxon>Streptophyta</taxon>
        <taxon>Embryophyta</taxon>
        <taxon>Tracheophyta</taxon>
        <taxon>Spermatophyta</taxon>
        <taxon>Magnoliopsida</taxon>
        <taxon>eudicotyledons</taxon>
        <taxon>Gunneridae</taxon>
        <taxon>Pentapetalae</taxon>
        <taxon>rosids</taxon>
        <taxon>malvids</taxon>
        <taxon>Malvales</taxon>
        <taxon>Malvaceae</taxon>
        <taxon>Malvoideae</taxon>
        <taxon>Gossypium</taxon>
    </lineage>
</organism>
<reference evidence="1 2" key="1">
    <citation type="journal article" date="2019" name="Genome Biol. Evol.">
        <title>Insights into the evolution of the New World diploid cottons (Gossypium, subgenus Houzingenia) based on genome sequencing.</title>
        <authorList>
            <person name="Grover C.E."/>
            <person name="Arick M.A. 2nd"/>
            <person name="Thrash A."/>
            <person name="Conover J.L."/>
            <person name="Sanders W.S."/>
            <person name="Peterson D.G."/>
            <person name="Frelichowski J.E."/>
            <person name="Scheffler J.A."/>
            <person name="Scheffler B.E."/>
            <person name="Wendel J.F."/>
        </authorList>
    </citation>
    <scope>NUCLEOTIDE SEQUENCE [LARGE SCALE GENOMIC DNA]</scope>
    <source>
        <strain evidence="1">27</strain>
        <tissue evidence="1">Leaf</tissue>
    </source>
</reference>